<evidence type="ECO:0000256" key="1">
    <source>
        <dbReference type="SAM" id="Phobius"/>
    </source>
</evidence>
<dbReference type="EMBL" id="OBQD01000005">
    <property type="protein sequence ID" value="SOC38365.1"/>
    <property type="molecule type" value="Genomic_DNA"/>
</dbReference>
<evidence type="ECO:0000313" key="3">
    <source>
        <dbReference type="Proteomes" id="UP000219167"/>
    </source>
</evidence>
<evidence type="ECO:0000313" key="2">
    <source>
        <dbReference type="EMBL" id="SOC38365.1"/>
    </source>
</evidence>
<dbReference type="AlphaFoldDB" id="A0A285U8W6"/>
<dbReference type="OrthoDB" id="1257168at2"/>
<accession>A0A285U8W6</accession>
<name>A0A285U8W6_9HYPH</name>
<protein>
    <submittedName>
        <fullName evidence="2">Uncharacterized protein</fullName>
    </submittedName>
</protein>
<sequence length="367" mass="40379">MSVGIGTFTDLGQEDREERDRNAKARFLGLVALVLLGISALFLIASQSYGYLAAIGICGLIFAMAAALGGVVGFLFSVPRILAKDPLAPVSELEDQRPDDDARGRRRLSLLRSNSNLERISEWLTTMLVGVGLTQIGTLDDRLYSFSEYLKLNTAHLGPSGQSIPIVGPFILLFGLVAGFIFFYLYTRIYLSALFQYVERVLGDHLNDPIEEGADEVTRAAEELSPDSENPSVKMVSGGAAPSVDQTLDIIRSLLYVEDGYQRAIDLGNRISGSSARSNPEYWLLMACAFGQKHHALLERPDLAGEPAEKTQKALIDIKNSVLTCVRNAVALDGRYKQRLKNLSRPSAYDNDLRDFHDYQPFLDLVG</sequence>
<gene>
    <name evidence="2" type="ORF">SAMN05892877_10597</name>
</gene>
<keyword evidence="1" id="KW-0812">Transmembrane</keyword>
<feature type="transmembrane region" description="Helical" evidence="1">
    <location>
        <begin position="27"/>
        <end position="45"/>
    </location>
</feature>
<organism evidence="2 3">
    <name type="scientific">Rhizobium subbaraonis</name>
    <dbReference type="NCBI Taxonomy" id="908946"/>
    <lineage>
        <taxon>Bacteria</taxon>
        <taxon>Pseudomonadati</taxon>
        <taxon>Pseudomonadota</taxon>
        <taxon>Alphaproteobacteria</taxon>
        <taxon>Hyphomicrobiales</taxon>
        <taxon>Rhizobiaceae</taxon>
        <taxon>Rhizobium/Agrobacterium group</taxon>
        <taxon>Rhizobium</taxon>
    </lineage>
</organism>
<keyword evidence="1" id="KW-1133">Transmembrane helix</keyword>
<proteinExistence type="predicted"/>
<keyword evidence="1" id="KW-0472">Membrane</keyword>
<dbReference type="Proteomes" id="UP000219167">
    <property type="component" value="Unassembled WGS sequence"/>
</dbReference>
<feature type="transmembrane region" description="Helical" evidence="1">
    <location>
        <begin position="120"/>
        <end position="139"/>
    </location>
</feature>
<keyword evidence="3" id="KW-1185">Reference proteome</keyword>
<dbReference type="RefSeq" id="WP_097138250.1">
    <property type="nucleotide sequence ID" value="NZ_OBQD01000005.1"/>
</dbReference>
<feature type="transmembrane region" description="Helical" evidence="1">
    <location>
        <begin position="51"/>
        <end position="76"/>
    </location>
</feature>
<feature type="transmembrane region" description="Helical" evidence="1">
    <location>
        <begin position="166"/>
        <end position="186"/>
    </location>
</feature>
<reference evidence="2 3" key="1">
    <citation type="submission" date="2017-08" db="EMBL/GenBank/DDBJ databases">
        <authorList>
            <person name="de Groot N.N."/>
        </authorList>
    </citation>
    <scope>NUCLEOTIDE SEQUENCE [LARGE SCALE GENOMIC DNA]</scope>
    <source>
        <strain evidence="2 3">JC85</strain>
    </source>
</reference>